<evidence type="ECO:0000256" key="3">
    <source>
        <dbReference type="ARBA" id="ARBA00022989"/>
    </source>
</evidence>
<evidence type="ECO:0000313" key="7">
    <source>
        <dbReference type="WBParaSite" id="ACRNAN_scaffold7222.g32357.t1"/>
    </source>
</evidence>
<proteinExistence type="predicted"/>
<name>A0A914EEI6_9BILA</name>
<evidence type="ECO:0000256" key="2">
    <source>
        <dbReference type="ARBA" id="ARBA00022692"/>
    </source>
</evidence>
<dbReference type="InterPro" id="IPR003280">
    <property type="entry name" value="2pore_dom_K_chnl"/>
</dbReference>
<dbReference type="GO" id="GO:0015271">
    <property type="term" value="F:outward rectifier potassium channel activity"/>
    <property type="evidence" value="ECO:0007669"/>
    <property type="project" value="TreeGrafter"/>
</dbReference>
<dbReference type="SUPFAM" id="SSF81324">
    <property type="entry name" value="Voltage-gated potassium channels"/>
    <property type="match status" value="1"/>
</dbReference>
<keyword evidence="6" id="KW-1185">Reference proteome</keyword>
<evidence type="ECO:0000313" key="6">
    <source>
        <dbReference type="Proteomes" id="UP000887540"/>
    </source>
</evidence>
<sequence>MFANQKLDAYERNRAIAIGDDEHQPLDTFSEAFHHAFLLITTIGGIENDDLSYGQKLFSLIYSIIGIPLMMLYLGQCAKAIKSLFPGRQIFLLALILIFSSAIIYDIIEQSDDDVPFLDAVFSVFLAMTTIGEEDSEIPSVFLYVQSLVGLSAISVACVVLQHEIEKHFQFYEIAFTHKVAAVERRIVGDGVDHVDHADHDHFERIPEEEEDIDVTEYSEM</sequence>
<dbReference type="GO" id="GO:0005886">
    <property type="term" value="C:plasma membrane"/>
    <property type="evidence" value="ECO:0007669"/>
    <property type="project" value="TreeGrafter"/>
</dbReference>
<dbReference type="AlphaFoldDB" id="A0A914EEI6"/>
<keyword evidence="2 5" id="KW-0812">Transmembrane</keyword>
<feature type="transmembrane region" description="Helical" evidence="5">
    <location>
        <begin position="90"/>
        <end position="108"/>
    </location>
</feature>
<dbReference type="PANTHER" id="PTHR11003">
    <property type="entry name" value="POTASSIUM CHANNEL, SUBFAMILY K"/>
    <property type="match status" value="1"/>
</dbReference>
<dbReference type="WBParaSite" id="ACRNAN_scaffold7222.g32357.t1">
    <property type="protein sequence ID" value="ACRNAN_scaffold7222.g32357.t1"/>
    <property type="gene ID" value="ACRNAN_scaffold7222.g32357"/>
</dbReference>
<protein>
    <submittedName>
        <fullName evidence="7">Potassium channel domain-containing protein</fullName>
    </submittedName>
</protein>
<keyword evidence="4 5" id="KW-0472">Membrane</keyword>
<organism evidence="6 7">
    <name type="scientific">Acrobeloides nanus</name>
    <dbReference type="NCBI Taxonomy" id="290746"/>
    <lineage>
        <taxon>Eukaryota</taxon>
        <taxon>Metazoa</taxon>
        <taxon>Ecdysozoa</taxon>
        <taxon>Nematoda</taxon>
        <taxon>Chromadorea</taxon>
        <taxon>Rhabditida</taxon>
        <taxon>Tylenchina</taxon>
        <taxon>Cephalobomorpha</taxon>
        <taxon>Cephaloboidea</taxon>
        <taxon>Cephalobidae</taxon>
        <taxon>Acrobeloides</taxon>
    </lineage>
</organism>
<accession>A0A914EEI6</accession>
<dbReference type="Gene3D" id="1.10.287.70">
    <property type="match status" value="1"/>
</dbReference>
<evidence type="ECO:0000256" key="1">
    <source>
        <dbReference type="ARBA" id="ARBA00004141"/>
    </source>
</evidence>
<evidence type="ECO:0000256" key="4">
    <source>
        <dbReference type="ARBA" id="ARBA00023136"/>
    </source>
</evidence>
<dbReference type="GO" id="GO:0022841">
    <property type="term" value="F:potassium ion leak channel activity"/>
    <property type="evidence" value="ECO:0007669"/>
    <property type="project" value="TreeGrafter"/>
</dbReference>
<dbReference type="GO" id="GO:0030322">
    <property type="term" value="P:stabilization of membrane potential"/>
    <property type="evidence" value="ECO:0007669"/>
    <property type="project" value="TreeGrafter"/>
</dbReference>
<dbReference type="Proteomes" id="UP000887540">
    <property type="component" value="Unplaced"/>
</dbReference>
<keyword evidence="3 5" id="KW-1133">Transmembrane helix</keyword>
<feature type="transmembrane region" description="Helical" evidence="5">
    <location>
        <begin position="141"/>
        <end position="161"/>
    </location>
</feature>
<feature type="transmembrane region" description="Helical" evidence="5">
    <location>
        <begin position="57"/>
        <end position="78"/>
    </location>
</feature>
<comment type="subcellular location">
    <subcellularLocation>
        <location evidence="1">Membrane</location>
        <topology evidence="1">Multi-pass membrane protein</topology>
    </subcellularLocation>
</comment>
<dbReference type="PANTHER" id="PTHR11003:SF150">
    <property type="entry name" value="PROTEIN CBG08159"/>
    <property type="match status" value="1"/>
</dbReference>
<evidence type="ECO:0000256" key="5">
    <source>
        <dbReference type="SAM" id="Phobius"/>
    </source>
</evidence>
<reference evidence="7" key="1">
    <citation type="submission" date="2022-11" db="UniProtKB">
        <authorList>
            <consortium name="WormBaseParasite"/>
        </authorList>
    </citation>
    <scope>IDENTIFICATION</scope>
</reference>